<accession>A0A942TAT6</accession>
<dbReference type="AlphaFoldDB" id="A0A942TAT6"/>
<dbReference type="EMBL" id="JAGYPG010000001">
    <property type="protein sequence ID" value="MBS4194310.1"/>
    <property type="molecule type" value="Genomic_DNA"/>
</dbReference>
<dbReference type="Proteomes" id="UP000681414">
    <property type="component" value="Unassembled WGS sequence"/>
</dbReference>
<evidence type="ECO:0000313" key="1">
    <source>
        <dbReference type="EMBL" id="MBS4194310.1"/>
    </source>
</evidence>
<evidence type="ECO:0000313" key="2">
    <source>
        <dbReference type="Proteomes" id="UP000681414"/>
    </source>
</evidence>
<name>A0A942TAT6_9BACI</name>
<organism evidence="1 2">
    <name type="scientific">Lederbergia citri</name>
    <dbReference type="NCBI Taxonomy" id="2833580"/>
    <lineage>
        <taxon>Bacteria</taxon>
        <taxon>Bacillati</taxon>
        <taxon>Bacillota</taxon>
        <taxon>Bacilli</taxon>
        <taxon>Bacillales</taxon>
        <taxon>Bacillaceae</taxon>
        <taxon>Lederbergia</taxon>
    </lineage>
</organism>
<sequence>MLFSELYSVDNPESEEWFDPILHQDTKLFIDPFLIFKTNHPLFSDVYDEMMEFINDVFNLIAKSGGNKRDINYKKAVSMLRFHEVNELCLGYSTNRNGAGPGPKWSETIASNISRCIDYSIFELDHMEEIGLFSIGIGPDSISDITANIMKDKLVVYTQKICKTHDIPMKETILKNASFNKKFRQWETEKVLLPVNPYKDRSTGILLVPEIFLRELPTINKDDFLSSIMENSILRSDLNFEIDQNLKKEDIAKIALENYKIVKEYTRKVESRNGTPYDLIKDPKMLYKWYIIAQSITNSNPISIKDPTSKEEFLELVFKMAETFKNYVENKSGYKLLWDEKFTKGKSEESVQLLFNGIVEQYCVANGIDLTREVNQGRGPVDFRFSSGYQNRVLLEIKLARNSKFWHGLEAQLPKYLEIDKLKEGIFLVVIYNENDQKRVKDINSRVSRVNREQNLKIKTIIVDATPQKPSASNL</sequence>
<dbReference type="RefSeq" id="WP_213123505.1">
    <property type="nucleotide sequence ID" value="NZ_JAGYPG010000001.1"/>
</dbReference>
<proteinExistence type="predicted"/>
<comment type="caution">
    <text evidence="1">The sequence shown here is derived from an EMBL/GenBank/DDBJ whole genome shotgun (WGS) entry which is preliminary data.</text>
</comment>
<keyword evidence="2" id="KW-1185">Reference proteome</keyword>
<reference evidence="1 2" key="1">
    <citation type="submission" date="2021-05" db="EMBL/GenBank/DDBJ databases">
        <title>Novel Bacillus species.</title>
        <authorList>
            <person name="Liu G."/>
        </authorList>
    </citation>
    <scope>NUCLEOTIDE SEQUENCE [LARGE SCALE GENOMIC DNA]</scope>
    <source>
        <strain evidence="2">FJAT-49780</strain>
    </source>
</reference>
<gene>
    <name evidence="1" type="ORF">KHA97_04370</name>
</gene>
<protein>
    <submittedName>
        <fullName evidence="1">Uncharacterized protein</fullName>
    </submittedName>
</protein>